<dbReference type="PANTHER" id="PTHR21077:SF5">
    <property type="entry name" value="CROSSOVER JUNCTION ENDONUCLEASE MMS4"/>
    <property type="match status" value="1"/>
</dbReference>
<evidence type="ECO:0000256" key="3">
    <source>
        <dbReference type="ARBA" id="ARBA00005313"/>
    </source>
</evidence>
<keyword evidence="11" id="KW-0234">DNA repair</keyword>
<evidence type="ECO:0000256" key="13">
    <source>
        <dbReference type="ARBA" id="ARBA00023254"/>
    </source>
</evidence>
<evidence type="ECO:0000256" key="9">
    <source>
        <dbReference type="ARBA" id="ARBA00022842"/>
    </source>
</evidence>
<dbReference type="Gene3D" id="1.10.150.670">
    <property type="entry name" value="Crossover junction endonuclease EME1, DNA-binding domain"/>
    <property type="match status" value="1"/>
</dbReference>
<dbReference type="PANTHER" id="PTHR21077">
    <property type="entry name" value="EME1 PROTEIN"/>
    <property type="match status" value="1"/>
</dbReference>
<keyword evidence="8" id="KW-0378">Hydrolase</keyword>
<organism evidence="15 16">
    <name type="scientific">Cardiocondyla obscurior</name>
    <dbReference type="NCBI Taxonomy" id="286306"/>
    <lineage>
        <taxon>Eukaryota</taxon>
        <taxon>Metazoa</taxon>
        <taxon>Ecdysozoa</taxon>
        <taxon>Arthropoda</taxon>
        <taxon>Hexapoda</taxon>
        <taxon>Insecta</taxon>
        <taxon>Pterygota</taxon>
        <taxon>Neoptera</taxon>
        <taxon>Endopterygota</taxon>
        <taxon>Hymenoptera</taxon>
        <taxon>Apocrita</taxon>
        <taxon>Aculeata</taxon>
        <taxon>Formicoidea</taxon>
        <taxon>Formicidae</taxon>
        <taxon>Myrmicinae</taxon>
        <taxon>Cardiocondyla</taxon>
    </lineage>
</organism>
<accession>A0AAW2FSI0</accession>
<keyword evidence="12" id="KW-0539">Nucleus</keyword>
<evidence type="ECO:0000256" key="6">
    <source>
        <dbReference type="ARBA" id="ARBA00022759"/>
    </source>
</evidence>
<dbReference type="CDD" id="cd20083">
    <property type="entry name" value="XPF_nuclease_EME"/>
    <property type="match status" value="1"/>
</dbReference>
<keyword evidence="6" id="KW-0255">Endonuclease</keyword>
<dbReference type="GO" id="GO:0000712">
    <property type="term" value="P:resolution of meiotic recombination intermediates"/>
    <property type="evidence" value="ECO:0007669"/>
    <property type="project" value="TreeGrafter"/>
</dbReference>
<evidence type="ECO:0000256" key="12">
    <source>
        <dbReference type="ARBA" id="ARBA00023242"/>
    </source>
</evidence>
<keyword evidence="5" id="KW-0479">Metal-binding</keyword>
<comment type="similarity">
    <text evidence="3">Belongs to the EME1/MMS4 family.</text>
</comment>
<keyword evidence="13" id="KW-0469">Meiosis</keyword>
<name>A0AAW2FSI0_9HYME</name>
<evidence type="ECO:0000256" key="2">
    <source>
        <dbReference type="ARBA" id="ARBA00004123"/>
    </source>
</evidence>
<dbReference type="InterPro" id="IPR033310">
    <property type="entry name" value="Mms4/EME1/EME2"/>
</dbReference>
<gene>
    <name evidence="15" type="ORF">PUN28_009040</name>
</gene>
<dbReference type="GO" id="GO:0046872">
    <property type="term" value="F:metal ion binding"/>
    <property type="evidence" value="ECO:0007669"/>
    <property type="project" value="UniProtKB-KW"/>
</dbReference>
<dbReference type="InterPro" id="IPR047524">
    <property type="entry name" value="XPF_nuclease_EME1_plant/arthr"/>
</dbReference>
<comment type="caution">
    <text evidence="15">The sequence shown here is derived from an EMBL/GenBank/DDBJ whole genome shotgun (WGS) entry which is preliminary data.</text>
</comment>
<sequence length="444" mass="51316">MSNVIVLSDSDESLVSVTNEHEYHFNAVNNFDIPDVPFHNKFVENLMSQSKVLPDSNLNDDYEQPEKSSGSEDNQIERTSQEAKKNGLKKRKDTLKEERMKRQQALAKEKALRIIEKKILKDTRPGECLKFMEVNLDQGIDRIILRGEIERTLQDAGVKYNVTNELILSSITWQRNIEENYIDADNSIRTNKRIQLENYAVVIWSSYEAVRHVAEDTFCTSISKIMDLIPNYNITLIIYGMEEYFAYWKKKKSKRNSKNKEPGFNSKDTQRFDALPNVSRQQLEMCLAEIQIIHKCTSRLIETSKDLALLVYQYTKSISEIPYKLQKKENQESKFDWYVMGDNKNTVRVDKDGNGLKRLWQQQLCQFNLSSLETSEAICTVYPSPLQLIKAYRNCTPDEGINLLKDIAMRRAAGPLTTVRKIGPELSKKMYVMFTSQNGDALLG</sequence>
<dbReference type="GO" id="GO:0048476">
    <property type="term" value="C:Holliday junction resolvase complex"/>
    <property type="evidence" value="ECO:0007669"/>
    <property type="project" value="InterPro"/>
</dbReference>
<evidence type="ECO:0000256" key="14">
    <source>
        <dbReference type="SAM" id="MobiDB-lite"/>
    </source>
</evidence>
<feature type="compositionally biased region" description="Basic and acidic residues" evidence="14">
    <location>
        <begin position="64"/>
        <end position="85"/>
    </location>
</feature>
<comment type="cofactor">
    <cofactor evidence="1">
        <name>Mg(2+)</name>
        <dbReference type="ChEBI" id="CHEBI:18420"/>
    </cofactor>
</comment>
<keyword evidence="7" id="KW-0227">DNA damage</keyword>
<reference evidence="15 16" key="1">
    <citation type="submission" date="2023-03" db="EMBL/GenBank/DDBJ databases">
        <title>High recombination rates correlate with genetic variation in Cardiocondyla obscurior ants.</title>
        <authorList>
            <person name="Errbii M."/>
        </authorList>
    </citation>
    <scope>NUCLEOTIDE SEQUENCE [LARGE SCALE GENOMIC DNA]</scope>
    <source>
        <strain evidence="15">Alpha-2009</strain>
        <tissue evidence="15">Whole body</tissue>
    </source>
</reference>
<evidence type="ECO:0000256" key="11">
    <source>
        <dbReference type="ARBA" id="ARBA00023204"/>
    </source>
</evidence>
<evidence type="ECO:0000313" key="16">
    <source>
        <dbReference type="Proteomes" id="UP001430953"/>
    </source>
</evidence>
<dbReference type="Pfam" id="PF21292">
    <property type="entry name" value="EME1-MUS81_C"/>
    <property type="match status" value="1"/>
</dbReference>
<keyword evidence="10" id="KW-0233">DNA recombination</keyword>
<keyword evidence="9" id="KW-0460">Magnesium</keyword>
<dbReference type="InterPro" id="IPR042530">
    <property type="entry name" value="EME1/EME2_C"/>
</dbReference>
<keyword evidence="16" id="KW-1185">Reference proteome</keyword>
<evidence type="ECO:0000256" key="8">
    <source>
        <dbReference type="ARBA" id="ARBA00022801"/>
    </source>
</evidence>
<dbReference type="Gene3D" id="3.40.50.10130">
    <property type="match status" value="1"/>
</dbReference>
<dbReference type="GO" id="GO:0031573">
    <property type="term" value="P:mitotic intra-S DNA damage checkpoint signaling"/>
    <property type="evidence" value="ECO:0007669"/>
    <property type="project" value="TreeGrafter"/>
</dbReference>
<feature type="region of interest" description="Disordered" evidence="14">
    <location>
        <begin position="53"/>
        <end position="102"/>
    </location>
</feature>
<evidence type="ECO:0000256" key="4">
    <source>
        <dbReference type="ARBA" id="ARBA00022722"/>
    </source>
</evidence>
<dbReference type="FunFam" id="1.10.150.670:FF:000002">
    <property type="entry name" value="Crossover junction endonuclease EME1"/>
    <property type="match status" value="1"/>
</dbReference>
<evidence type="ECO:0008006" key="17">
    <source>
        <dbReference type="Google" id="ProtNLM"/>
    </source>
</evidence>
<evidence type="ECO:0000256" key="10">
    <source>
        <dbReference type="ARBA" id="ARBA00023172"/>
    </source>
</evidence>
<dbReference type="AlphaFoldDB" id="A0AAW2FSI0"/>
<keyword evidence="4" id="KW-0540">Nuclease</keyword>
<dbReference type="GO" id="GO:0008821">
    <property type="term" value="F:crossover junction DNA endonuclease activity"/>
    <property type="evidence" value="ECO:0007669"/>
    <property type="project" value="TreeGrafter"/>
</dbReference>
<protein>
    <recommendedName>
        <fullName evidence="17">Crossover junction endonuclease EME1</fullName>
    </recommendedName>
</protein>
<dbReference type="GO" id="GO:0005634">
    <property type="term" value="C:nucleus"/>
    <property type="evidence" value="ECO:0007669"/>
    <property type="project" value="UniProtKB-SubCell"/>
</dbReference>
<evidence type="ECO:0000256" key="7">
    <source>
        <dbReference type="ARBA" id="ARBA00022763"/>
    </source>
</evidence>
<dbReference type="EMBL" id="JADYXP020000008">
    <property type="protein sequence ID" value="KAL0118090.1"/>
    <property type="molecule type" value="Genomic_DNA"/>
</dbReference>
<proteinExistence type="inferred from homology"/>
<comment type="subcellular location">
    <subcellularLocation>
        <location evidence="2">Nucleus</location>
    </subcellularLocation>
</comment>
<evidence type="ECO:0000256" key="1">
    <source>
        <dbReference type="ARBA" id="ARBA00001946"/>
    </source>
</evidence>
<evidence type="ECO:0000256" key="5">
    <source>
        <dbReference type="ARBA" id="ARBA00022723"/>
    </source>
</evidence>
<dbReference type="Proteomes" id="UP001430953">
    <property type="component" value="Unassembled WGS sequence"/>
</dbReference>
<dbReference type="GO" id="GO:0006302">
    <property type="term" value="P:double-strand break repair"/>
    <property type="evidence" value="ECO:0007669"/>
    <property type="project" value="TreeGrafter"/>
</dbReference>
<dbReference type="GO" id="GO:0031297">
    <property type="term" value="P:replication fork processing"/>
    <property type="evidence" value="ECO:0007669"/>
    <property type="project" value="TreeGrafter"/>
</dbReference>
<evidence type="ECO:0000313" key="15">
    <source>
        <dbReference type="EMBL" id="KAL0118090.1"/>
    </source>
</evidence>